<reference evidence="2 3" key="1">
    <citation type="submission" date="2020-08" db="EMBL/GenBank/DDBJ databases">
        <title>Genomic Encyclopedia of Type Strains, Phase IV (KMG-IV): sequencing the most valuable type-strain genomes for metagenomic binning, comparative biology and taxonomic classification.</title>
        <authorList>
            <person name="Goeker M."/>
        </authorList>
    </citation>
    <scope>NUCLEOTIDE SEQUENCE [LARGE SCALE GENOMIC DNA]</scope>
    <source>
        <strain evidence="2 3">DSM 102134</strain>
    </source>
</reference>
<accession>A0A7W9YY72</accession>
<dbReference type="AlphaFoldDB" id="A0A7W9YY72"/>
<feature type="region of interest" description="Disordered" evidence="1">
    <location>
        <begin position="225"/>
        <end position="293"/>
    </location>
</feature>
<name>A0A7W9YY72_9HYPH</name>
<evidence type="ECO:0008006" key="4">
    <source>
        <dbReference type="Google" id="ProtNLM"/>
    </source>
</evidence>
<dbReference type="RefSeq" id="WP_235864281.1">
    <property type="nucleotide sequence ID" value="NZ_JACHEJ010000005.1"/>
</dbReference>
<dbReference type="InterPro" id="IPR031482">
    <property type="entry name" value="CBP_BcsN"/>
</dbReference>
<dbReference type="Pfam" id="PF17038">
    <property type="entry name" value="CBP_BcsN"/>
    <property type="match status" value="1"/>
</dbReference>
<proteinExistence type="predicted"/>
<dbReference type="Proteomes" id="UP000535501">
    <property type="component" value="Unassembled WGS sequence"/>
</dbReference>
<sequence length="293" mass="31058">MRPISPALVADEQALALPPPGGPAIIGVVERTRGNGVEQTISLATTARVTGQNYLKIEFYGPDVSRGESATFRTINERAILGEAAAAVPGVRLARRSTFLQNSYGPFAYAAGRSAFGDTCIYAWQQIRAGTASNGIGRNFGMIQVRWRLCDASASEEQLLSAIYGYTITGTFDGKAWNPFGEPNRVDPRLGETGYPIYPQNGVTLAGLPMGYAGGIDLRSTATVSARSVRRTVEAPQPAGKNEAREAGPRVPSPDQLTTRAAAEPSAATQEEHTAKRPAVMVPSPKGLSTPQP</sequence>
<dbReference type="EMBL" id="JACHEJ010000005">
    <property type="protein sequence ID" value="MBB6180553.1"/>
    <property type="molecule type" value="Genomic_DNA"/>
</dbReference>
<gene>
    <name evidence="2" type="ORF">HNQ75_002532</name>
</gene>
<organism evidence="2 3">
    <name type="scientific">Pseudorhizobium flavum</name>
    <dbReference type="NCBI Taxonomy" id="1335061"/>
    <lineage>
        <taxon>Bacteria</taxon>
        <taxon>Pseudomonadati</taxon>
        <taxon>Pseudomonadota</taxon>
        <taxon>Alphaproteobacteria</taxon>
        <taxon>Hyphomicrobiales</taxon>
        <taxon>Rhizobiaceae</taxon>
        <taxon>Rhizobium/Agrobacterium group</taxon>
        <taxon>Pseudorhizobium</taxon>
    </lineage>
</organism>
<comment type="caution">
    <text evidence="2">The sequence shown here is derived from an EMBL/GenBank/DDBJ whole genome shotgun (WGS) entry which is preliminary data.</text>
</comment>
<keyword evidence="3" id="KW-1185">Reference proteome</keyword>
<evidence type="ECO:0000313" key="2">
    <source>
        <dbReference type="EMBL" id="MBB6180553.1"/>
    </source>
</evidence>
<protein>
    <recommendedName>
        <fullName evidence="4">Cellulose biosynthesis protein BcsN</fullName>
    </recommendedName>
</protein>
<evidence type="ECO:0000313" key="3">
    <source>
        <dbReference type="Proteomes" id="UP000535501"/>
    </source>
</evidence>
<evidence type="ECO:0000256" key="1">
    <source>
        <dbReference type="SAM" id="MobiDB-lite"/>
    </source>
</evidence>